<keyword evidence="6" id="KW-0862">Zinc</keyword>
<protein>
    <recommendedName>
        <fullName evidence="13">C2H2-type domain-containing protein</fullName>
    </recommendedName>
</protein>
<dbReference type="PANTHER" id="PTHR16515">
    <property type="entry name" value="PR DOMAIN ZINC FINGER PROTEIN"/>
    <property type="match status" value="1"/>
</dbReference>
<evidence type="ECO:0000256" key="9">
    <source>
        <dbReference type="ARBA" id="ARBA00023163"/>
    </source>
</evidence>
<dbReference type="EMBL" id="CP055901">
    <property type="protein sequence ID" value="QKX59997.1"/>
    <property type="molecule type" value="Genomic_DNA"/>
</dbReference>
<dbReference type="GO" id="GO:0003677">
    <property type="term" value="F:DNA binding"/>
    <property type="evidence" value="ECO:0007669"/>
    <property type="project" value="UniProtKB-KW"/>
</dbReference>
<keyword evidence="4" id="KW-0677">Repeat</keyword>
<dbReference type="InterPro" id="IPR036236">
    <property type="entry name" value="Znf_C2H2_sf"/>
</dbReference>
<dbReference type="FunFam" id="3.30.160.60:FF:000100">
    <property type="entry name" value="Zinc finger 45-like"/>
    <property type="match status" value="1"/>
</dbReference>
<dbReference type="GeneID" id="55994632"/>
<feature type="region of interest" description="Disordered" evidence="12">
    <location>
        <begin position="209"/>
        <end position="312"/>
    </location>
</feature>
<keyword evidence="10" id="KW-0539">Nucleus</keyword>
<dbReference type="GO" id="GO:0008270">
    <property type="term" value="F:zinc ion binding"/>
    <property type="evidence" value="ECO:0007669"/>
    <property type="project" value="UniProtKB-KW"/>
</dbReference>
<evidence type="ECO:0000256" key="12">
    <source>
        <dbReference type="SAM" id="MobiDB-lite"/>
    </source>
</evidence>
<evidence type="ECO:0000256" key="3">
    <source>
        <dbReference type="ARBA" id="ARBA00022723"/>
    </source>
</evidence>
<evidence type="ECO:0000256" key="7">
    <source>
        <dbReference type="ARBA" id="ARBA00023015"/>
    </source>
</evidence>
<dbReference type="InterPro" id="IPR013087">
    <property type="entry name" value="Znf_C2H2_type"/>
</dbReference>
<comment type="similarity">
    <text evidence="2">Belongs to the krueppel C2H2-type zinc-finger protein family.</text>
</comment>
<evidence type="ECO:0000256" key="8">
    <source>
        <dbReference type="ARBA" id="ARBA00023125"/>
    </source>
</evidence>
<keyword evidence="5 11" id="KW-0863">Zinc-finger</keyword>
<dbReference type="Gene3D" id="3.30.160.60">
    <property type="entry name" value="Classic Zinc Finger"/>
    <property type="match status" value="2"/>
</dbReference>
<keyword evidence="3" id="KW-0479">Metal-binding</keyword>
<evidence type="ECO:0000313" key="14">
    <source>
        <dbReference type="EMBL" id="QKX59997.1"/>
    </source>
</evidence>
<feature type="compositionally biased region" description="Polar residues" evidence="12">
    <location>
        <begin position="213"/>
        <end position="232"/>
    </location>
</feature>
<evidence type="ECO:0000256" key="4">
    <source>
        <dbReference type="ARBA" id="ARBA00022737"/>
    </source>
</evidence>
<feature type="compositionally biased region" description="Polar residues" evidence="12">
    <location>
        <begin position="241"/>
        <end position="275"/>
    </location>
</feature>
<dbReference type="SUPFAM" id="SSF57667">
    <property type="entry name" value="beta-beta-alpha zinc fingers"/>
    <property type="match status" value="1"/>
</dbReference>
<keyword evidence="9" id="KW-0804">Transcription</keyword>
<dbReference type="SMART" id="SM00355">
    <property type="entry name" value="ZnF_C2H2"/>
    <property type="match status" value="2"/>
</dbReference>
<evidence type="ECO:0000256" key="5">
    <source>
        <dbReference type="ARBA" id="ARBA00022771"/>
    </source>
</evidence>
<dbReference type="GO" id="GO:0010468">
    <property type="term" value="P:regulation of gene expression"/>
    <property type="evidence" value="ECO:0007669"/>
    <property type="project" value="TreeGrafter"/>
</dbReference>
<feature type="domain" description="C2H2-type" evidence="13">
    <location>
        <begin position="413"/>
        <end position="440"/>
    </location>
</feature>
<dbReference type="OrthoDB" id="8922241at2759"/>
<sequence length="496" mass="52834">MQFVEGSLPSHKPSLLDSSGAFGGRFWSLETPIANLEATTAAPASLTAASSFIDSDYLRSTQVDHQQPGNLAALAIPPPGMGTALDALNTAPQPLTARRPAASNLPVFELPPPTNFGHMSATSKFPTLSPVNALSNVSNLLTPPSNHSTEGTNHNISASYSTAGPDIPAYSNLWPNQNSYSYAAPSHTSWGPNSSTLYSTQRGAISPGAASLGRSSVTLPSSNPEGMSQQYDLNHLPHPFHQQSIPVSSPQGQHQQQAAMMSNSIPTTSTAQSHAMISGDPYSKSAGAQMYSPSQSVATHPSAYPPPSYGTSAQSGLGIHARMPSLQSPPIQQPQLGYNRAPWPSYSLPAMNGPIMTNVHNPNGHMSVMGNMPQGLMPNFTSGHLASMQHMYGGHASHHPGHGQPPPPNDRPFKCDQCPQSFNRNHDLKRHKRIHLSVKPFPCTHCEKSFSRKDALKRHLLVKGCGKNTDSGNKDEEGLTKTESHSDRASPLSNGI</sequence>
<dbReference type="PANTHER" id="PTHR16515:SF66">
    <property type="entry name" value="C2H2-TYPE DOMAIN-CONTAINING PROTEIN"/>
    <property type="match status" value="1"/>
</dbReference>
<keyword evidence="15" id="KW-1185">Reference proteome</keyword>
<accession>A0A7H8R1C7</accession>
<dbReference type="RefSeq" id="XP_035346174.1">
    <property type="nucleotide sequence ID" value="XM_035490281.1"/>
</dbReference>
<dbReference type="AlphaFoldDB" id="A0A7H8R1C7"/>
<evidence type="ECO:0000256" key="6">
    <source>
        <dbReference type="ARBA" id="ARBA00022833"/>
    </source>
</evidence>
<evidence type="ECO:0000256" key="10">
    <source>
        <dbReference type="ARBA" id="ARBA00023242"/>
    </source>
</evidence>
<proteinExistence type="inferred from homology"/>
<evidence type="ECO:0000256" key="1">
    <source>
        <dbReference type="ARBA" id="ARBA00004123"/>
    </source>
</evidence>
<evidence type="ECO:0000256" key="2">
    <source>
        <dbReference type="ARBA" id="ARBA00006991"/>
    </source>
</evidence>
<dbReference type="PROSITE" id="PS50157">
    <property type="entry name" value="ZINC_FINGER_C2H2_2"/>
    <property type="match status" value="2"/>
</dbReference>
<organism evidence="14 15">
    <name type="scientific">Talaromyces rugulosus</name>
    <name type="common">Penicillium rugulosum</name>
    <dbReference type="NCBI Taxonomy" id="121627"/>
    <lineage>
        <taxon>Eukaryota</taxon>
        <taxon>Fungi</taxon>
        <taxon>Dikarya</taxon>
        <taxon>Ascomycota</taxon>
        <taxon>Pezizomycotina</taxon>
        <taxon>Eurotiomycetes</taxon>
        <taxon>Eurotiomycetidae</taxon>
        <taxon>Eurotiales</taxon>
        <taxon>Trichocomaceae</taxon>
        <taxon>Talaromyces</taxon>
        <taxon>Talaromyces sect. Islandici</taxon>
    </lineage>
</organism>
<feature type="region of interest" description="Disordered" evidence="12">
    <location>
        <begin position="464"/>
        <end position="496"/>
    </location>
</feature>
<feature type="compositionally biased region" description="Basic and acidic residues" evidence="12">
    <location>
        <begin position="472"/>
        <end position="488"/>
    </location>
</feature>
<keyword evidence="8" id="KW-0238">DNA-binding</keyword>
<evidence type="ECO:0000256" key="11">
    <source>
        <dbReference type="PROSITE-ProRule" id="PRU00042"/>
    </source>
</evidence>
<dbReference type="InterPro" id="IPR050331">
    <property type="entry name" value="Zinc_finger"/>
</dbReference>
<evidence type="ECO:0000259" key="13">
    <source>
        <dbReference type="PROSITE" id="PS50157"/>
    </source>
</evidence>
<dbReference type="GO" id="GO:0005634">
    <property type="term" value="C:nucleus"/>
    <property type="evidence" value="ECO:0007669"/>
    <property type="project" value="UniProtKB-SubCell"/>
</dbReference>
<gene>
    <name evidence="14" type="ORF">TRUGW13939_07139</name>
</gene>
<evidence type="ECO:0000313" key="15">
    <source>
        <dbReference type="Proteomes" id="UP000509510"/>
    </source>
</evidence>
<dbReference type="KEGG" id="trg:TRUGW13939_07139"/>
<keyword evidence="7" id="KW-0805">Transcription regulation</keyword>
<feature type="region of interest" description="Disordered" evidence="12">
    <location>
        <begin position="391"/>
        <end position="431"/>
    </location>
</feature>
<dbReference type="FunFam" id="3.30.160.60:FF:001156">
    <property type="entry name" value="Zinc finger protein 407"/>
    <property type="match status" value="1"/>
</dbReference>
<reference evidence="15" key="1">
    <citation type="submission" date="2020-06" db="EMBL/GenBank/DDBJ databases">
        <title>A chromosome-scale genome assembly of Talaromyces rugulosus W13939.</title>
        <authorList>
            <person name="Wang B."/>
            <person name="Guo L."/>
            <person name="Ye K."/>
            <person name="Wang L."/>
        </authorList>
    </citation>
    <scope>NUCLEOTIDE SEQUENCE [LARGE SCALE GENOMIC DNA]</scope>
    <source>
        <strain evidence="15">W13939</strain>
    </source>
</reference>
<feature type="domain" description="C2H2-type" evidence="13">
    <location>
        <begin position="441"/>
        <end position="475"/>
    </location>
</feature>
<comment type="subcellular location">
    <subcellularLocation>
        <location evidence="1">Nucleus</location>
    </subcellularLocation>
</comment>
<dbReference type="Pfam" id="PF00096">
    <property type="entry name" value="zf-C2H2"/>
    <property type="match status" value="2"/>
</dbReference>
<name>A0A7H8R1C7_TALRU</name>
<dbReference type="PROSITE" id="PS00028">
    <property type="entry name" value="ZINC_FINGER_C2H2_1"/>
    <property type="match status" value="1"/>
</dbReference>
<dbReference type="Proteomes" id="UP000509510">
    <property type="component" value="Chromosome IV"/>
</dbReference>